<comment type="subcellular location">
    <subcellularLocation>
        <location evidence="1">Endoplasmic reticulum membrane</location>
        <topology evidence="1">Single-pass type II membrane protein</topology>
    </subcellularLocation>
</comment>
<dbReference type="PANTHER" id="PTHR48261:SF2">
    <property type="entry name" value="ACETYLGLUCOSAMINYLTRANSFERASE"/>
    <property type="match status" value="1"/>
</dbReference>
<proteinExistence type="inferred from homology"/>
<keyword evidence="5" id="KW-1015">Disulfide bond</keyword>
<gene>
    <name evidence="8" type="ORF">MCOS_LOCUS10289</name>
</gene>
<dbReference type="Pfam" id="PF09258">
    <property type="entry name" value="Glyco_transf_64"/>
    <property type="match status" value="1"/>
</dbReference>
<keyword evidence="3" id="KW-0808">Transferase</keyword>
<feature type="transmembrane region" description="Helical" evidence="6">
    <location>
        <begin position="12"/>
        <end position="35"/>
    </location>
</feature>
<dbReference type="STRING" id="53468.A0A0R3UQY3"/>
<evidence type="ECO:0000256" key="6">
    <source>
        <dbReference type="SAM" id="Phobius"/>
    </source>
</evidence>
<dbReference type="GO" id="GO:0016757">
    <property type="term" value="F:glycosyltransferase activity"/>
    <property type="evidence" value="ECO:0007669"/>
    <property type="project" value="InterPro"/>
</dbReference>
<evidence type="ECO:0000256" key="1">
    <source>
        <dbReference type="ARBA" id="ARBA00004648"/>
    </source>
</evidence>
<evidence type="ECO:0000256" key="5">
    <source>
        <dbReference type="ARBA" id="ARBA00023157"/>
    </source>
</evidence>
<dbReference type="AlphaFoldDB" id="A0A0R3UQY3"/>
<dbReference type="GO" id="GO:1901135">
    <property type="term" value="P:carbohydrate derivative metabolic process"/>
    <property type="evidence" value="ECO:0007669"/>
    <property type="project" value="UniProtKB-ARBA"/>
</dbReference>
<evidence type="ECO:0000313" key="8">
    <source>
        <dbReference type="EMBL" id="VDD84286.1"/>
    </source>
</evidence>
<reference evidence="8 9" key="1">
    <citation type="submission" date="2018-10" db="EMBL/GenBank/DDBJ databases">
        <authorList>
            <consortium name="Pathogen Informatics"/>
        </authorList>
    </citation>
    <scope>NUCLEOTIDE SEQUENCE [LARGE SCALE GENOMIC DNA]</scope>
</reference>
<dbReference type="OrthoDB" id="5954868at2759"/>
<keyword evidence="6" id="KW-0812">Transmembrane</keyword>
<evidence type="ECO:0000256" key="4">
    <source>
        <dbReference type="ARBA" id="ARBA00023136"/>
    </source>
</evidence>
<dbReference type="SUPFAM" id="SSF53448">
    <property type="entry name" value="Nucleotide-diphospho-sugar transferases"/>
    <property type="match status" value="1"/>
</dbReference>
<keyword evidence="4 6" id="KW-0472">Membrane</keyword>
<keyword evidence="9" id="KW-1185">Reference proteome</keyword>
<evidence type="ECO:0000256" key="2">
    <source>
        <dbReference type="ARBA" id="ARBA00010271"/>
    </source>
</evidence>
<dbReference type="PANTHER" id="PTHR48261">
    <property type="entry name" value="ACETYLGLUCOSAMINYLTRANSFERASE"/>
    <property type="match status" value="1"/>
</dbReference>
<protein>
    <recommendedName>
        <fullName evidence="7">Glycosyl transferase 64 domain-containing protein</fullName>
    </recommendedName>
</protein>
<comment type="similarity">
    <text evidence="2">Belongs to the glycosyltransferase 47 family.</text>
</comment>
<name>A0A0R3UQY3_MESCO</name>
<feature type="domain" description="Glycosyl transferase 64" evidence="7">
    <location>
        <begin position="615"/>
        <end position="807"/>
    </location>
</feature>
<evidence type="ECO:0000259" key="7">
    <source>
        <dbReference type="Pfam" id="PF09258"/>
    </source>
</evidence>
<dbReference type="InterPro" id="IPR029044">
    <property type="entry name" value="Nucleotide-diphossugar_trans"/>
</dbReference>
<evidence type="ECO:0000313" key="9">
    <source>
        <dbReference type="Proteomes" id="UP000267029"/>
    </source>
</evidence>
<dbReference type="InterPro" id="IPR004263">
    <property type="entry name" value="Exostosin"/>
</dbReference>
<accession>A0A0R3UQY3</accession>
<dbReference type="EMBL" id="UXSR01006137">
    <property type="protein sequence ID" value="VDD84286.1"/>
    <property type="molecule type" value="Genomic_DNA"/>
</dbReference>
<sequence length="818" mass="91994">MNSCPPLSVRNLILGLLVLFACLYVWFSSVFLHLWTPQSQVVTYDATLRIDSFSEPRSVFHSNKKLETEIREMMRIHASMNNEMVLIEQTRRSLIRSRYELEAQVMRLRTDAAVAEQHLLRLQTTLASYQKAAAFLSVNSSNSYKLAPLSVVVSASPSTPSSGCDMSTCFNWTACPFHSLSHLRVCFHHESAISDSRWHRALLTSPHFSTSCKNACVRVIFAPENCTGISCLYIGTTKDTMSPYVMRASSTRGVVRPGYDFVLSPLVNSTSERPPMVVNRRARWLLGASLGTSGPADGKAAFLMALRADADAGNLVNVRLRNASDECLTSSEALFHGTWRPCHDSNMVLGNSTFCLLVDNLGTNPADNNSGELGEQLATCLSNGAVPVFASNGAESRLFPFWEVLEPQWRQAVIFIPRARLPHLVYFLKTVDENTRIEMQLQGQRIWRKYLNTAAAQLATLFLALSRRLGLPQPPAPVTKSVPAFRSGSFHPERFYKPRAQVLSQVDVDGLLGPLGPQWDSPPAVQSVFTHSSLADPFWRHPSTPFTTQPLPTEFQFIEGATSNFRPINHTWNTAGKEFAADLGGMFPYEQFTSSGQEIKKAIMRIKFSVLLSLSVVVLTYDRESVLTVILEGFMNLPYLHSVVVVWNNPQPPSSNLLWPELHVPIYVVRTNKNSLNNRFLPFDIIKTEALLMLDDDVTLRHDEIILAFRIWRENRDRIVGFPARGHFWSSASQSWYYNSAHACEYSMVLTGAAFIHRYYLHAYTTEMPTEIRQRVDEELNCEDVAMNFLVSHITRKPPIKVSKLTQTCLCIVPPTFS</sequence>
<dbReference type="InterPro" id="IPR015338">
    <property type="entry name" value="GT64_dom"/>
</dbReference>
<keyword evidence="6" id="KW-1133">Transmembrane helix</keyword>
<evidence type="ECO:0000256" key="3">
    <source>
        <dbReference type="ARBA" id="ARBA00022679"/>
    </source>
</evidence>
<dbReference type="GO" id="GO:0005789">
    <property type="term" value="C:endoplasmic reticulum membrane"/>
    <property type="evidence" value="ECO:0007669"/>
    <property type="project" value="UniProtKB-SubCell"/>
</dbReference>
<dbReference type="Gene3D" id="3.90.550.10">
    <property type="entry name" value="Spore Coat Polysaccharide Biosynthesis Protein SpsA, Chain A"/>
    <property type="match status" value="1"/>
</dbReference>
<organism evidence="8 9">
    <name type="scientific">Mesocestoides corti</name>
    <name type="common">Flatworm</name>
    <dbReference type="NCBI Taxonomy" id="53468"/>
    <lineage>
        <taxon>Eukaryota</taxon>
        <taxon>Metazoa</taxon>
        <taxon>Spiralia</taxon>
        <taxon>Lophotrochozoa</taxon>
        <taxon>Platyhelminthes</taxon>
        <taxon>Cestoda</taxon>
        <taxon>Eucestoda</taxon>
        <taxon>Cyclophyllidea</taxon>
        <taxon>Mesocestoididae</taxon>
        <taxon>Mesocestoides</taxon>
    </lineage>
</organism>
<dbReference type="Proteomes" id="UP000267029">
    <property type="component" value="Unassembled WGS sequence"/>
</dbReference>